<sequence>MSDGLLRLSSGATLRLGAPLAGATGEGTVYSVADRPDLAAKVFHPGLNGLTDKLAKVAAMVDSPPPGAAQPDGFIVLTWPREVLLDDSGPVGFVMSRIDTTTSVELHTMSNPSNRTDPMPSAPQWTRHATWGHLVNVAANLCLAVESVHRVEAVIGDFQERNILVADTTRVTLVDCDSMQFIDRNGRQFLCPVGRPEFTAPELAGMNLREQPREKPSDLFALAVHIHQLLMAGNHPFLRGQWVGEGAQPDALKLARSGDWAGGPNSRLRTHPVAPPQTFLPSEIQQLFVRAFTHGASDPAARPSATEWRSALTRMRLSMCGRKIHQIPQGCTVCPWCTIDDERAARRQRQAWSRAGTGPQPITAPNQVTHPAMSPTARHPANPPQPRQDTILGVSHRTYLTALAVIVVVVVALASFIVWALLSGTSTFGGLDRFADPFARLNIPATEYS</sequence>
<dbReference type="SUPFAM" id="SSF56112">
    <property type="entry name" value="Protein kinase-like (PK-like)"/>
    <property type="match status" value="1"/>
</dbReference>
<evidence type="ECO:0000313" key="4">
    <source>
        <dbReference type="EMBL" id="OPE56095.1"/>
    </source>
</evidence>
<keyword evidence="2" id="KW-1133">Transmembrane helix</keyword>
<dbReference type="GO" id="GO:0004672">
    <property type="term" value="F:protein kinase activity"/>
    <property type="evidence" value="ECO:0007669"/>
    <property type="project" value="InterPro"/>
</dbReference>
<proteinExistence type="predicted"/>
<dbReference type="PROSITE" id="PS50011">
    <property type="entry name" value="PROTEIN_KINASE_DOM"/>
    <property type="match status" value="1"/>
</dbReference>
<dbReference type="STRING" id="1801.BRW64_18945"/>
<feature type="domain" description="Protein kinase" evidence="3">
    <location>
        <begin position="15"/>
        <end position="317"/>
    </location>
</feature>
<feature type="transmembrane region" description="Helical" evidence="2">
    <location>
        <begin position="399"/>
        <end position="422"/>
    </location>
</feature>
<dbReference type="InterPro" id="IPR011009">
    <property type="entry name" value="Kinase-like_dom_sf"/>
</dbReference>
<evidence type="ECO:0000256" key="2">
    <source>
        <dbReference type="SAM" id="Phobius"/>
    </source>
</evidence>
<keyword evidence="2" id="KW-0472">Membrane</keyword>
<comment type="caution">
    <text evidence="4">The sequence shown here is derived from an EMBL/GenBank/DDBJ whole genome shotgun (WGS) entry which is preliminary data.</text>
</comment>
<dbReference type="InterPro" id="IPR000719">
    <property type="entry name" value="Prot_kinase_dom"/>
</dbReference>
<name>A0A1Q4H9G0_9MYCO</name>
<dbReference type="Proteomes" id="UP000191039">
    <property type="component" value="Unassembled WGS sequence"/>
</dbReference>
<feature type="region of interest" description="Disordered" evidence="1">
    <location>
        <begin position="350"/>
        <end position="390"/>
    </location>
</feature>
<gene>
    <name evidence="4" type="ORF">BV510_01585</name>
</gene>
<keyword evidence="2" id="KW-0812">Transmembrane</keyword>
<reference evidence="4 5" key="1">
    <citation type="submission" date="2016-09" db="EMBL/GenBank/DDBJ databases">
        <title>genome sequences of unsequenced Mycobacteria.</title>
        <authorList>
            <person name="Greninger A.L."/>
            <person name="Jerome K.R."/>
            <person name="Mcnair B."/>
            <person name="Wallis C."/>
            <person name="Fang F."/>
        </authorList>
    </citation>
    <scope>NUCLEOTIDE SEQUENCE [LARGE SCALE GENOMIC DNA]</scope>
    <source>
        <strain evidence="4 5">BM1</strain>
    </source>
</reference>
<evidence type="ECO:0000259" key="3">
    <source>
        <dbReference type="PROSITE" id="PS50011"/>
    </source>
</evidence>
<dbReference type="GO" id="GO:0005524">
    <property type="term" value="F:ATP binding"/>
    <property type="evidence" value="ECO:0007669"/>
    <property type="project" value="InterPro"/>
</dbReference>
<dbReference type="AlphaFoldDB" id="A0A1Q4H9G0"/>
<dbReference type="OrthoDB" id="5782056at2"/>
<organism evidence="4 5">
    <name type="scientific">Mycolicibacterium diernhoferi</name>
    <dbReference type="NCBI Taxonomy" id="1801"/>
    <lineage>
        <taxon>Bacteria</taxon>
        <taxon>Bacillati</taxon>
        <taxon>Actinomycetota</taxon>
        <taxon>Actinomycetes</taxon>
        <taxon>Mycobacteriales</taxon>
        <taxon>Mycobacteriaceae</taxon>
        <taxon>Mycolicibacterium</taxon>
    </lineage>
</organism>
<protein>
    <recommendedName>
        <fullName evidence="3">Protein kinase domain-containing protein</fullName>
    </recommendedName>
</protein>
<evidence type="ECO:0000256" key="1">
    <source>
        <dbReference type="SAM" id="MobiDB-lite"/>
    </source>
</evidence>
<evidence type="ECO:0000313" key="5">
    <source>
        <dbReference type="Proteomes" id="UP000191039"/>
    </source>
</evidence>
<dbReference type="Gene3D" id="1.10.510.10">
    <property type="entry name" value="Transferase(Phosphotransferase) domain 1"/>
    <property type="match status" value="1"/>
</dbReference>
<dbReference type="RefSeq" id="WP_073857987.1">
    <property type="nucleotide sequence ID" value="NZ_BAAATC010000004.1"/>
</dbReference>
<accession>A0A1Q4H9G0</accession>
<dbReference type="EMBL" id="MIJD01000008">
    <property type="protein sequence ID" value="OPE56095.1"/>
    <property type="molecule type" value="Genomic_DNA"/>
</dbReference>